<name>A0A1Q5U9U3_9EURO</name>
<dbReference type="PANTHER" id="PTHR15020:SF50">
    <property type="entry name" value="UPF0659 PROTEIN YMR090W"/>
    <property type="match status" value="1"/>
</dbReference>
<dbReference type="STRING" id="1316194.A0A1Q5U9U3"/>
<keyword evidence="3" id="KW-1185">Reference proteome</keyword>
<accession>A0A1Q5U9U3</accession>
<dbReference type="EMBL" id="MNBE01000557">
    <property type="protein sequence ID" value="OKP09240.1"/>
    <property type="molecule type" value="Genomic_DNA"/>
</dbReference>
<reference evidence="2 3" key="1">
    <citation type="submission" date="2016-10" db="EMBL/GenBank/DDBJ databases">
        <title>Genome sequence of the ascomycete fungus Penicillium subrubescens.</title>
        <authorList>
            <person name="De Vries R.P."/>
            <person name="Peng M."/>
            <person name="Dilokpimol A."/>
            <person name="Hilden K."/>
            <person name="Makela M.R."/>
            <person name="Grigoriev I."/>
            <person name="Riley R."/>
            <person name="Granchi Z."/>
        </authorList>
    </citation>
    <scope>NUCLEOTIDE SEQUENCE [LARGE SCALE GENOMIC DNA]</scope>
    <source>
        <strain evidence="2 3">CBS 132785</strain>
    </source>
</reference>
<evidence type="ECO:0000256" key="1">
    <source>
        <dbReference type="ARBA" id="ARBA00038376"/>
    </source>
</evidence>
<comment type="caution">
    <text evidence="2">The sequence shown here is derived from an EMBL/GenBank/DDBJ whole genome shotgun (WGS) entry which is preliminary data.</text>
</comment>
<organism evidence="2 3">
    <name type="scientific">Penicillium subrubescens</name>
    <dbReference type="NCBI Taxonomy" id="1316194"/>
    <lineage>
        <taxon>Eukaryota</taxon>
        <taxon>Fungi</taxon>
        <taxon>Dikarya</taxon>
        <taxon>Ascomycota</taxon>
        <taxon>Pezizomycotina</taxon>
        <taxon>Eurotiomycetes</taxon>
        <taxon>Eurotiomycetidae</taxon>
        <taxon>Eurotiales</taxon>
        <taxon>Aspergillaceae</taxon>
        <taxon>Penicillium</taxon>
    </lineage>
</organism>
<dbReference type="OrthoDB" id="63935at2759"/>
<dbReference type="Gene3D" id="3.40.50.720">
    <property type="entry name" value="NAD(P)-binding Rossmann-like Domain"/>
    <property type="match status" value="1"/>
</dbReference>
<proteinExistence type="inferred from homology"/>
<dbReference type="AlphaFoldDB" id="A0A1Q5U9U3"/>
<dbReference type="SUPFAM" id="SSF51735">
    <property type="entry name" value="NAD(P)-binding Rossmann-fold domains"/>
    <property type="match status" value="1"/>
</dbReference>
<protein>
    <recommendedName>
        <fullName evidence="4">NAD(P)-binding domain-containing protein</fullName>
    </recommendedName>
</protein>
<gene>
    <name evidence="2" type="ORF">PENSUB_5448</name>
</gene>
<sequence>MSAQTIAFLGATGGCTNACLSYTLLNGHNAIALARNPEKLTTQLLSQPGLTQSILDKHLRVIQGDARDIETVMKTLIVSTTEQSTTLVTHVISGVGGTGQFVLSKPSPCAQIPIRIPTIPHISIPNPHITEESTSALLAALGRIADERFTCFDEYAAVAPRVTIISSTGIKKGVRDVPMLCKPLYAALEVPHKDKMQMERLLTLEQERKESLLCGGHVIVRPSLLGGDHRIAGPGVDSGYARLRVGTERRPEVGYTVGRALVGEWIYREVVKGGGDRWVGEGVILTK</sequence>
<dbReference type="InterPro" id="IPR036291">
    <property type="entry name" value="NAD(P)-bd_dom_sf"/>
</dbReference>
<dbReference type="Proteomes" id="UP000186955">
    <property type="component" value="Unassembled WGS sequence"/>
</dbReference>
<comment type="similarity">
    <text evidence="1">Belongs to the avfA family.</text>
</comment>
<evidence type="ECO:0000313" key="3">
    <source>
        <dbReference type="Proteomes" id="UP000186955"/>
    </source>
</evidence>
<evidence type="ECO:0000313" key="2">
    <source>
        <dbReference type="EMBL" id="OKP09240.1"/>
    </source>
</evidence>
<evidence type="ECO:0008006" key="4">
    <source>
        <dbReference type="Google" id="ProtNLM"/>
    </source>
</evidence>
<dbReference type="PANTHER" id="PTHR15020">
    <property type="entry name" value="FLAVIN REDUCTASE-RELATED"/>
    <property type="match status" value="1"/>
</dbReference>